<reference evidence="2" key="1">
    <citation type="submission" date="2025-08" db="UniProtKB">
        <authorList>
            <consortium name="Ensembl"/>
        </authorList>
    </citation>
    <scope>IDENTIFICATION</scope>
</reference>
<dbReference type="PANTHER" id="PTHR28448">
    <property type="entry name" value="UPF0728 PROTEIN C10ORF53"/>
    <property type="match status" value="1"/>
</dbReference>
<keyword evidence="3" id="KW-1185">Reference proteome</keyword>
<proteinExistence type="inferred from homology"/>
<dbReference type="Ensembl" id="ENSOSUT00000009381.1">
    <property type="protein sequence ID" value="ENSOSUP00000009062.1"/>
    <property type="gene ID" value="ENSOSUG00000006671.1"/>
</dbReference>
<dbReference type="Pfam" id="PF15092">
    <property type="entry name" value="UPF0728"/>
    <property type="match status" value="1"/>
</dbReference>
<name>A0A8C8ART8_9STRI</name>
<evidence type="ECO:0000256" key="1">
    <source>
        <dbReference type="ARBA" id="ARBA00009973"/>
    </source>
</evidence>
<comment type="similarity">
    <text evidence="1">Belongs to the UPF0728 family.</text>
</comment>
<dbReference type="AlphaFoldDB" id="A0A8C8ART8"/>
<dbReference type="PANTHER" id="PTHR28448:SF1">
    <property type="entry name" value="UPF0728 PROTEIN C10ORF53"/>
    <property type="match status" value="1"/>
</dbReference>
<dbReference type="InterPro" id="IPR027885">
    <property type="entry name" value="UPF0728"/>
</dbReference>
<protein>
    <submittedName>
        <fullName evidence="2">Uncharacterized protein</fullName>
    </submittedName>
</protein>
<dbReference type="Proteomes" id="UP000694552">
    <property type="component" value="Unplaced"/>
</dbReference>
<sequence>MVLTNKYIAFLTAAVPVNSKYKYIMNFLPFTARSSKETKQIQYWPLLLCPLPAVLQADGHQLILEDIPDWNAVELVISVETLFHCNINDLDFAKYRIDGELDPLCDGARKAVLSAY</sequence>
<accession>A0A8C8ART8</accession>
<organism evidence="2 3">
    <name type="scientific">Otus sunia</name>
    <name type="common">Oriental scops-owl</name>
    <dbReference type="NCBI Taxonomy" id="257818"/>
    <lineage>
        <taxon>Eukaryota</taxon>
        <taxon>Metazoa</taxon>
        <taxon>Chordata</taxon>
        <taxon>Craniata</taxon>
        <taxon>Vertebrata</taxon>
        <taxon>Euteleostomi</taxon>
        <taxon>Archelosauria</taxon>
        <taxon>Archosauria</taxon>
        <taxon>Dinosauria</taxon>
        <taxon>Saurischia</taxon>
        <taxon>Theropoda</taxon>
        <taxon>Coelurosauria</taxon>
        <taxon>Aves</taxon>
        <taxon>Neognathae</taxon>
        <taxon>Neoaves</taxon>
        <taxon>Telluraves</taxon>
        <taxon>Strigiformes</taxon>
        <taxon>Strigidae</taxon>
        <taxon>Otus</taxon>
    </lineage>
</organism>
<evidence type="ECO:0000313" key="2">
    <source>
        <dbReference type="Ensembl" id="ENSOSUP00000009062.1"/>
    </source>
</evidence>
<evidence type="ECO:0000313" key="3">
    <source>
        <dbReference type="Proteomes" id="UP000694552"/>
    </source>
</evidence>
<reference evidence="2" key="2">
    <citation type="submission" date="2025-09" db="UniProtKB">
        <authorList>
            <consortium name="Ensembl"/>
        </authorList>
    </citation>
    <scope>IDENTIFICATION</scope>
</reference>